<evidence type="ECO:0000256" key="4">
    <source>
        <dbReference type="ARBA" id="ARBA00011218"/>
    </source>
</evidence>
<dbReference type="Proteomes" id="UP000194999">
    <property type="component" value="Unassembled WGS sequence"/>
</dbReference>
<feature type="domain" description="Quinolinate phosphoribosyl transferase C-terminal" evidence="13">
    <location>
        <begin position="114"/>
        <end position="280"/>
    </location>
</feature>
<name>A0A252AZV9_9PROT</name>
<dbReference type="GO" id="GO:0005737">
    <property type="term" value="C:cytoplasm"/>
    <property type="evidence" value="ECO:0007669"/>
    <property type="project" value="TreeGrafter"/>
</dbReference>
<evidence type="ECO:0000256" key="1">
    <source>
        <dbReference type="ARBA" id="ARBA00003237"/>
    </source>
</evidence>
<dbReference type="EMBL" id="JOOY01000129">
    <property type="protein sequence ID" value="OUI97631.1"/>
    <property type="molecule type" value="Genomic_DNA"/>
</dbReference>
<dbReference type="SUPFAM" id="SSF54675">
    <property type="entry name" value="Nicotinate/Quinolinate PRTase N-terminal domain-like"/>
    <property type="match status" value="1"/>
</dbReference>
<dbReference type="AlphaFoldDB" id="A0A252AZV9"/>
<accession>A0A252AZV9</accession>
<comment type="pathway">
    <text evidence="2">Cofactor biosynthesis; NAD(+) biosynthesis; nicotinate D-ribonucleotide from quinolinate: step 1/1.</text>
</comment>
<evidence type="ECO:0000256" key="3">
    <source>
        <dbReference type="ARBA" id="ARBA00009400"/>
    </source>
</evidence>
<organism evidence="15 16">
    <name type="scientific">Acetobacter orientalis</name>
    <dbReference type="NCBI Taxonomy" id="146474"/>
    <lineage>
        <taxon>Bacteria</taxon>
        <taxon>Pseudomonadati</taxon>
        <taxon>Pseudomonadota</taxon>
        <taxon>Alphaproteobacteria</taxon>
        <taxon>Acetobacterales</taxon>
        <taxon>Acetobacteraceae</taxon>
        <taxon>Acetobacter</taxon>
    </lineage>
</organism>
<dbReference type="InterPro" id="IPR036068">
    <property type="entry name" value="Nicotinate_pribotase-like_C"/>
</dbReference>
<dbReference type="InterPro" id="IPR002638">
    <property type="entry name" value="Quinolinate_PRibosylTrfase_C"/>
</dbReference>
<evidence type="ECO:0000256" key="5">
    <source>
        <dbReference type="ARBA" id="ARBA00011944"/>
    </source>
</evidence>
<dbReference type="Pfam" id="PF02749">
    <property type="entry name" value="QRPTase_N"/>
    <property type="match status" value="1"/>
</dbReference>
<keyword evidence="7 12" id="KW-0328">Glycosyltransferase</keyword>
<keyword evidence="8 12" id="KW-0808">Transferase</keyword>
<evidence type="ECO:0000259" key="13">
    <source>
        <dbReference type="Pfam" id="PF01729"/>
    </source>
</evidence>
<dbReference type="GO" id="GO:0009435">
    <property type="term" value="P:NAD+ biosynthetic process"/>
    <property type="evidence" value="ECO:0007669"/>
    <property type="project" value="UniProtKB-UniPathway"/>
</dbReference>
<dbReference type="InterPro" id="IPR013785">
    <property type="entry name" value="Aldolase_TIM"/>
</dbReference>
<dbReference type="NCBIfam" id="TIGR00078">
    <property type="entry name" value="nadC"/>
    <property type="match status" value="1"/>
</dbReference>
<dbReference type="FunFam" id="3.90.1170.20:FF:000001">
    <property type="entry name" value="Nicotinate-nucleotide diphosphorylase (Carboxylating)"/>
    <property type="match status" value="1"/>
</dbReference>
<dbReference type="Pfam" id="PF01729">
    <property type="entry name" value="QRPTase_C"/>
    <property type="match status" value="1"/>
</dbReference>
<dbReference type="InterPro" id="IPR022412">
    <property type="entry name" value="Quinolinate_PRibosylTrfase_N"/>
</dbReference>
<keyword evidence="6" id="KW-0662">Pyridine nucleotide biosynthesis</keyword>
<reference evidence="15 16" key="1">
    <citation type="submission" date="2014-06" db="EMBL/GenBank/DDBJ databases">
        <authorList>
            <person name="Ju J."/>
            <person name="Zhang J."/>
        </authorList>
    </citation>
    <scope>NUCLEOTIDE SEQUENCE [LARGE SCALE GENOMIC DNA]</scope>
    <source>
        <strain evidence="15">DmW_048</strain>
    </source>
</reference>
<comment type="catalytic activity">
    <reaction evidence="10">
        <text>nicotinate beta-D-ribonucleotide + CO2 + diphosphate = quinolinate + 5-phospho-alpha-D-ribose 1-diphosphate + 2 H(+)</text>
        <dbReference type="Rhea" id="RHEA:12733"/>
        <dbReference type="ChEBI" id="CHEBI:15378"/>
        <dbReference type="ChEBI" id="CHEBI:16526"/>
        <dbReference type="ChEBI" id="CHEBI:29959"/>
        <dbReference type="ChEBI" id="CHEBI:33019"/>
        <dbReference type="ChEBI" id="CHEBI:57502"/>
        <dbReference type="ChEBI" id="CHEBI:58017"/>
        <dbReference type="EC" id="2.4.2.19"/>
    </reaction>
</comment>
<evidence type="ECO:0000256" key="12">
    <source>
        <dbReference type="PIRNR" id="PIRNR006250"/>
    </source>
</evidence>
<dbReference type="GO" id="GO:0004514">
    <property type="term" value="F:nicotinate-nucleotide diphosphorylase (carboxylating) activity"/>
    <property type="evidence" value="ECO:0007669"/>
    <property type="project" value="UniProtKB-EC"/>
</dbReference>
<evidence type="ECO:0000256" key="6">
    <source>
        <dbReference type="ARBA" id="ARBA00022642"/>
    </source>
</evidence>
<dbReference type="Gene3D" id="3.90.1170.20">
    <property type="entry name" value="Quinolinate phosphoribosyl transferase, N-terminal domain"/>
    <property type="match status" value="1"/>
</dbReference>
<dbReference type="InterPro" id="IPR037128">
    <property type="entry name" value="Quinolinate_PRibosylTase_N_sf"/>
</dbReference>
<dbReference type="InterPro" id="IPR027277">
    <property type="entry name" value="NadC/ModD"/>
</dbReference>
<evidence type="ECO:0000256" key="9">
    <source>
        <dbReference type="ARBA" id="ARBA00033102"/>
    </source>
</evidence>
<comment type="function">
    <text evidence="1">Involved in the catabolism of quinolinic acid (QA).</text>
</comment>
<dbReference type="PANTHER" id="PTHR32179:SF3">
    <property type="entry name" value="NICOTINATE-NUCLEOTIDE PYROPHOSPHORYLASE [CARBOXYLATING]"/>
    <property type="match status" value="1"/>
</dbReference>
<protein>
    <recommendedName>
        <fullName evidence="11">Probable nicotinate-nucleotide pyrophosphorylase [carboxylating]</fullName>
        <ecNumber evidence="5">2.4.2.19</ecNumber>
    </recommendedName>
    <alternativeName>
        <fullName evidence="9">Quinolinate phosphoribosyltransferase [decarboxylating]</fullName>
    </alternativeName>
</protein>
<dbReference type="UniPathway" id="UPA00253">
    <property type="reaction ID" value="UER00331"/>
</dbReference>
<dbReference type="SUPFAM" id="SSF51690">
    <property type="entry name" value="Nicotinate/Quinolinate PRTase C-terminal domain-like"/>
    <property type="match status" value="1"/>
</dbReference>
<dbReference type="EC" id="2.4.2.19" evidence="5"/>
<dbReference type="FunFam" id="3.20.20.70:FF:000030">
    <property type="entry name" value="Nicotinate-nucleotide pyrophosphorylase, carboxylating"/>
    <property type="match status" value="1"/>
</dbReference>
<evidence type="ECO:0000256" key="11">
    <source>
        <dbReference type="ARBA" id="ARBA00069173"/>
    </source>
</evidence>
<evidence type="ECO:0000313" key="16">
    <source>
        <dbReference type="Proteomes" id="UP000194999"/>
    </source>
</evidence>
<comment type="similarity">
    <text evidence="3 12">Belongs to the NadC/ModD family.</text>
</comment>
<dbReference type="GO" id="GO:0034213">
    <property type="term" value="P:quinolinate catabolic process"/>
    <property type="evidence" value="ECO:0007669"/>
    <property type="project" value="TreeGrafter"/>
</dbReference>
<evidence type="ECO:0000256" key="7">
    <source>
        <dbReference type="ARBA" id="ARBA00022676"/>
    </source>
</evidence>
<sequence length="285" mass="30157">MLASLPDIMLEPLVRAGLLEDLGRGADVTTNALIGPDDKVRVVVRSRVAGVLAGLDLVRLSFHLIDPSLRFERCAAEGASIAPQDVVAVVEGSARSVLTGERVGLNFVSHLSGIATATAEIVRSVQGNKAQICCTRKTLPGFRAIQKYAVRAGGGISHRMGLDDAILIKDNHIALAGSIQNAVERARAYAGHMTKIEVEVDTPEQLQELLSVNGVDAVLLDNMPPQTLRQCVAMVQGKMLTEASGGITPQTAPAIAQTGVDLLSLGWLTHSVKALDFGLDFEKAL</sequence>
<evidence type="ECO:0000256" key="2">
    <source>
        <dbReference type="ARBA" id="ARBA00004893"/>
    </source>
</evidence>
<proteinExistence type="inferred from homology"/>
<gene>
    <name evidence="15" type="ORF">HK15_01875</name>
</gene>
<dbReference type="Gene3D" id="3.20.20.70">
    <property type="entry name" value="Aldolase class I"/>
    <property type="match status" value="1"/>
</dbReference>
<dbReference type="CDD" id="cd01572">
    <property type="entry name" value="QPRTase"/>
    <property type="match status" value="1"/>
</dbReference>
<dbReference type="PIRSF" id="PIRSF006250">
    <property type="entry name" value="NadC_ModD"/>
    <property type="match status" value="1"/>
</dbReference>
<dbReference type="InterPro" id="IPR004393">
    <property type="entry name" value="NadC"/>
</dbReference>
<dbReference type="PANTHER" id="PTHR32179">
    <property type="entry name" value="NICOTINATE-NUCLEOTIDE PYROPHOSPHORYLASE [CARBOXYLATING]"/>
    <property type="match status" value="1"/>
</dbReference>
<evidence type="ECO:0000256" key="8">
    <source>
        <dbReference type="ARBA" id="ARBA00022679"/>
    </source>
</evidence>
<feature type="domain" description="Quinolinate phosphoribosyl transferase N-terminal" evidence="14">
    <location>
        <begin position="27"/>
        <end position="112"/>
    </location>
</feature>
<comment type="caution">
    <text evidence="15">The sequence shown here is derived from an EMBL/GenBank/DDBJ whole genome shotgun (WGS) entry which is preliminary data.</text>
</comment>
<evidence type="ECO:0000259" key="14">
    <source>
        <dbReference type="Pfam" id="PF02749"/>
    </source>
</evidence>
<dbReference type="RefSeq" id="WP_094756084.1">
    <property type="nucleotide sequence ID" value="NZ_JOOY01000129.1"/>
</dbReference>
<comment type="subunit">
    <text evidence="4">Hexamer formed by 3 homodimers.</text>
</comment>
<evidence type="ECO:0000256" key="10">
    <source>
        <dbReference type="ARBA" id="ARBA00047445"/>
    </source>
</evidence>
<evidence type="ECO:0000313" key="15">
    <source>
        <dbReference type="EMBL" id="OUI97631.1"/>
    </source>
</evidence>